<reference evidence="1 2" key="1">
    <citation type="submission" date="2024-04" db="EMBL/GenBank/DDBJ databases">
        <authorList>
            <consortium name="Genoscope - CEA"/>
            <person name="William W."/>
        </authorList>
    </citation>
    <scope>NUCLEOTIDE SEQUENCE [LARGE SCALE GENOMIC DNA]</scope>
</reference>
<organism evidence="1 2">
    <name type="scientific">Lymnaea stagnalis</name>
    <name type="common">Great pond snail</name>
    <name type="synonym">Helix stagnalis</name>
    <dbReference type="NCBI Taxonomy" id="6523"/>
    <lineage>
        <taxon>Eukaryota</taxon>
        <taxon>Metazoa</taxon>
        <taxon>Spiralia</taxon>
        <taxon>Lophotrochozoa</taxon>
        <taxon>Mollusca</taxon>
        <taxon>Gastropoda</taxon>
        <taxon>Heterobranchia</taxon>
        <taxon>Euthyneura</taxon>
        <taxon>Panpulmonata</taxon>
        <taxon>Hygrophila</taxon>
        <taxon>Lymnaeoidea</taxon>
        <taxon>Lymnaeidae</taxon>
        <taxon>Lymnaea</taxon>
    </lineage>
</organism>
<evidence type="ECO:0000313" key="1">
    <source>
        <dbReference type="EMBL" id="CAL1534283.1"/>
    </source>
</evidence>
<dbReference type="InterPro" id="IPR032675">
    <property type="entry name" value="LRR_dom_sf"/>
</dbReference>
<keyword evidence="2" id="KW-1185">Reference proteome</keyword>
<proteinExistence type="predicted"/>
<name>A0AAV2HL95_LYMST</name>
<evidence type="ECO:0000313" key="2">
    <source>
        <dbReference type="Proteomes" id="UP001497497"/>
    </source>
</evidence>
<dbReference type="Gene3D" id="3.80.10.10">
    <property type="entry name" value="Ribonuclease Inhibitor"/>
    <property type="match status" value="1"/>
</dbReference>
<dbReference type="EMBL" id="CAXITT010000166">
    <property type="protein sequence ID" value="CAL1534283.1"/>
    <property type="molecule type" value="Genomic_DNA"/>
</dbReference>
<gene>
    <name evidence="1" type="ORF">GSLYS_00008243001</name>
</gene>
<sequence>MDNAILSEELVEIWAQGYPTLSYLKLWAAQTGHEIASQAWKNLRATNPSLLVEILVQKFESTAQMLPALSPAMPVCKLLWESESEDTSDFQLTSLLHRVASYEKTIKSLFVKIHGENVTLDTLSVQILLSNCRKLLPFKCKNFTYPSTESDTWILSQDSGSRPQEDI</sequence>
<accession>A0AAV2HL95</accession>
<protein>
    <submittedName>
        <fullName evidence="1">Uncharacterized protein</fullName>
    </submittedName>
</protein>
<comment type="caution">
    <text evidence="1">The sequence shown here is derived from an EMBL/GenBank/DDBJ whole genome shotgun (WGS) entry which is preliminary data.</text>
</comment>
<dbReference type="AlphaFoldDB" id="A0AAV2HL95"/>
<dbReference type="Proteomes" id="UP001497497">
    <property type="component" value="Unassembled WGS sequence"/>
</dbReference>